<dbReference type="InterPro" id="IPR012373">
    <property type="entry name" value="Ferrdict_sens_TM"/>
</dbReference>
<dbReference type="PANTHER" id="PTHR30273:SF2">
    <property type="entry name" value="PROTEIN FECR"/>
    <property type="match status" value="1"/>
</dbReference>
<dbReference type="InterPro" id="IPR006860">
    <property type="entry name" value="FecR"/>
</dbReference>
<dbReference type="InterPro" id="IPR032623">
    <property type="entry name" value="FecR_N"/>
</dbReference>
<protein>
    <submittedName>
        <fullName evidence="3">Iron dicitrate transport regulator FecR</fullName>
    </submittedName>
</protein>
<accession>A0A261U645</accession>
<dbReference type="Pfam" id="PF16220">
    <property type="entry name" value="DUF4880"/>
    <property type="match status" value="1"/>
</dbReference>
<dbReference type="PANTHER" id="PTHR30273">
    <property type="entry name" value="PERIPLASMIC SIGNAL SENSOR AND SIGMA FACTOR ACTIVATOR FECR-RELATED"/>
    <property type="match status" value="1"/>
</dbReference>
<reference evidence="3 4" key="1">
    <citation type="submission" date="2017-05" db="EMBL/GenBank/DDBJ databases">
        <title>Complete and WGS of Bordetella genogroups.</title>
        <authorList>
            <person name="Spilker T."/>
            <person name="LiPuma J."/>
        </authorList>
    </citation>
    <scope>NUCLEOTIDE SEQUENCE [LARGE SCALE GENOMIC DNA]</scope>
    <source>
        <strain evidence="3 4">AU9919</strain>
    </source>
</reference>
<dbReference type="Proteomes" id="UP000216885">
    <property type="component" value="Unassembled WGS sequence"/>
</dbReference>
<dbReference type="GO" id="GO:0016989">
    <property type="term" value="F:sigma factor antagonist activity"/>
    <property type="evidence" value="ECO:0007669"/>
    <property type="project" value="TreeGrafter"/>
</dbReference>
<comment type="caution">
    <text evidence="3">The sequence shown here is derived from an EMBL/GenBank/DDBJ whole genome shotgun (WGS) entry which is preliminary data.</text>
</comment>
<feature type="domain" description="FecR N-terminal" evidence="2">
    <location>
        <begin position="13"/>
        <end position="51"/>
    </location>
</feature>
<dbReference type="AlphaFoldDB" id="A0A261U645"/>
<dbReference type="RefSeq" id="WP_094838391.1">
    <property type="nucleotide sequence ID" value="NZ_NEVQ01000013.1"/>
</dbReference>
<organism evidence="3 4">
    <name type="scientific">Bordetella genomosp. 4</name>
    <dbReference type="NCBI Taxonomy" id="463044"/>
    <lineage>
        <taxon>Bacteria</taxon>
        <taxon>Pseudomonadati</taxon>
        <taxon>Pseudomonadota</taxon>
        <taxon>Betaproteobacteria</taxon>
        <taxon>Burkholderiales</taxon>
        <taxon>Alcaligenaceae</taxon>
        <taxon>Bordetella</taxon>
    </lineage>
</organism>
<sequence length="316" mass="34540">MPPFSHASPLANQAIDWLLLLRSGRATQLDYAEFRAWRDAHPQHHQAWQNLTTSIDGAAFDQADDSHPPSSSASYSRRRFLARAGLTVLVGGATAYACNAVYPLQNLASDAATGTSERRRYTLTDGSSLLLDARSSLDLSYTPYLRQLNLQSGAVTIEAAANESRPFLTKTAEGLIRSHGARYMVRQQSHRTLVVAHDEPIEIQTRAGAHTILQPGMGIRFDALRLGEPSREMATRAAWEHGRIVARDVTLNEVVETLRPYYSGTLRVTVAAGGLPVSGEYSLDDVSGTLRSLEQSLPITVQRFTPWVTSIAVASA</sequence>
<dbReference type="EMBL" id="NEVQ01000013">
    <property type="protein sequence ID" value="OZI56967.1"/>
    <property type="molecule type" value="Genomic_DNA"/>
</dbReference>
<keyword evidence="4" id="KW-1185">Reference proteome</keyword>
<dbReference type="Gene3D" id="2.60.120.1440">
    <property type="match status" value="1"/>
</dbReference>
<feature type="domain" description="FecR protein" evidence="1">
    <location>
        <begin position="111"/>
        <end position="195"/>
    </location>
</feature>
<name>A0A261U645_9BORD</name>
<evidence type="ECO:0000259" key="2">
    <source>
        <dbReference type="Pfam" id="PF16220"/>
    </source>
</evidence>
<dbReference type="PIRSF" id="PIRSF018266">
    <property type="entry name" value="FecR"/>
    <property type="match status" value="1"/>
</dbReference>
<evidence type="ECO:0000313" key="4">
    <source>
        <dbReference type="Proteomes" id="UP000216885"/>
    </source>
</evidence>
<proteinExistence type="predicted"/>
<gene>
    <name evidence="3" type="ORF">CAL20_14020</name>
</gene>
<evidence type="ECO:0000259" key="1">
    <source>
        <dbReference type="Pfam" id="PF04773"/>
    </source>
</evidence>
<dbReference type="Pfam" id="PF04773">
    <property type="entry name" value="FecR"/>
    <property type="match status" value="1"/>
</dbReference>
<evidence type="ECO:0000313" key="3">
    <source>
        <dbReference type="EMBL" id="OZI56967.1"/>
    </source>
</evidence>